<evidence type="ECO:0000313" key="1">
    <source>
        <dbReference type="EMBL" id="OLU01106.1"/>
    </source>
</evidence>
<organism evidence="1 2">
    <name type="scientific">Pseudomonas reinekei</name>
    <dbReference type="NCBI Taxonomy" id="395598"/>
    <lineage>
        <taxon>Bacteria</taxon>
        <taxon>Pseudomonadati</taxon>
        <taxon>Pseudomonadota</taxon>
        <taxon>Gammaproteobacteria</taxon>
        <taxon>Pseudomonadales</taxon>
        <taxon>Pseudomonadaceae</taxon>
        <taxon>Pseudomonas</taxon>
    </lineage>
</organism>
<dbReference type="EMBL" id="MSTQ01000012">
    <property type="protein sequence ID" value="OLU01106.1"/>
    <property type="molecule type" value="Genomic_DNA"/>
</dbReference>
<keyword evidence="2" id="KW-1185">Reference proteome</keyword>
<comment type="caution">
    <text evidence="1">The sequence shown here is derived from an EMBL/GenBank/DDBJ whole genome shotgun (WGS) entry which is preliminary data.</text>
</comment>
<dbReference type="Proteomes" id="UP000186756">
    <property type="component" value="Unassembled WGS sequence"/>
</dbReference>
<protein>
    <submittedName>
        <fullName evidence="1">Uncharacterized protein</fullName>
    </submittedName>
</protein>
<sequence length="62" mass="6848">MGILDGGGNVTVALATFWIERKRGAFRGRLQHVGKTLRSAFVIGWDLQCQGARTTQQECLDL</sequence>
<name>A0A1Q9WQS5_PSERE</name>
<accession>A0A1Q9WQS5</accession>
<dbReference type="AlphaFoldDB" id="A0A1Q9WQS5"/>
<evidence type="ECO:0000313" key="2">
    <source>
        <dbReference type="Proteomes" id="UP000186756"/>
    </source>
</evidence>
<proteinExistence type="predicted"/>
<reference evidence="1" key="1">
    <citation type="submission" date="2017-01" db="EMBL/GenBank/DDBJ databases">
        <authorList>
            <person name="Poblete-Castro I."/>
        </authorList>
    </citation>
    <scope>NUCLEOTIDE SEQUENCE [LARGE SCALE GENOMIC DNA]</scope>
    <source>
        <strain evidence="1">MT1</strain>
    </source>
</reference>
<gene>
    <name evidence="1" type="ORF">BVK86_19535</name>
</gene>